<evidence type="ECO:0000313" key="1">
    <source>
        <dbReference type="EMBL" id="ACU16145.1"/>
    </source>
</evidence>
<accession>C6T3A7</accession>
<proteinExistence type="evidence at transcript level"/>
<sequence length="82" mass="9086">MFLGSFVVLGLDPLEANGGTLLQLLDASGSHCPGLAEGVILFLRFVGDSHWVRPVIPLVSPRCSVGSHFSFFFFFFFFFQEI</sequence>
<protein>
    <submittedName>
        <fullName evidence="1">Uncharacterized protein</fullName>
    </submittedName>
</protein>
<organism evidence="1">
    <name type="scientific">Glycine max</name>
    <name type="common">Soybean</name>
    <name type="synonym">Glycine hispida</name>
    <dbReference type="NCBI Taxonomy" id="3847"/>
    <lineage>
        <taxon>Eukaryota</taxon>
        <taxon>Viridiplantae</taxon>
        <taxon>Streptophyta</taxon>
        <taxon>Embryophyta</taxon>
        <taxon>Tracheophyta</taxon>
        <taxon>Spermatophyta</taxon>
        <taxon>Magnoliopsida</taxon>
        <taxon>eudicotyledons</taxon>
        <taxon>Gunneridae</taxon>
        <taxon>Pentapetalae</taxon>
        <taxon>rosids</taxon>
        <taxon>fabids</taxon>
        <taxon>Fabales</taxon>
        <taxon>Fabaceae</taxon>
        <taxon>Papilionoideae</taxon>
        <taxon>50 kb inversion clade</taxon>
        <taxon>NPAAA clade</taxon>
        <taxon>indigoferoid/millettioid clade</taxon>
        <taxon>Phaseoleae</taxon>
        <taxon>Glycine</taxon>
        <taxon>Glycine subgen. Soja</taxon>
    </lineage>
</organism>
<name>C6T3A7_SOYBN</name>
<reference evidence="1" key="1">
    <citation type="submission" date="2009-08" db="EMBL/GenBank/DDBJ databases">
        <authorList>
            <person name="Cheung F."/>
            <person name="Xiao Y."/>
            <person name="Chan A."/>
            <person name="Moskal W."/>
            <person name="Town C.D."/>
        </authorList>
    </citation>
    <scope>NUCLEOTIDE SEQUENCE</scope>
</reference>
<dbReference type="EMBL" id="BT091917">
    <property type="protein sequence ID" value="ACU16145.1"/>
    <property type="molecule type" value="mRNA"/>
</dbReference>
<dbReference type="AlphaFoldDB" id="C6T3A7"/>